<gene>
    <name evidence="2" type="ORF">ACFO3S_06195</name>
</gene>
<proteinExistence type="predicted"/>
<dbReference type="EC" id="1.-.-.-" evidence="2"/>
<dbReference type="PRINTS" id="PR00420">
    <property type="entry name" value="RNGMNOXGNASE"/>
</dbReference>
<organism evidence="2 3">
    <name type="scientific">Cohnella hongkongensis</name>
    <dbReference type="NCBI Taxonomy" id="178337"/>
    <lineage>
        <taxon>Bacteria</taxon>
        <taxon>Bacillati</taxon>
        <taxon>Bacillota</taxon>
        <taxon>Bacilli</taxon>
        <taxon>Bacillales</taxon>
        <taxon>Paenibacillaceae</taxon>
        <taxon>Cohnella</taxon>
    </lineage>
</organism>
<dbReference type="PANTHER" id="PTHR42685:SF22">
    <property type="entry name" value="CONDITIONED MEDIUM FACTOR RECEPTOR 1"/>
    <property type="match status" value="1"/>
</dbReference>
<dbReference type="Gene3D" id="3.50.50.60">
    <property type="entry name" value="FAD/NAD(P)-binding domain"/>
    <property type="match status" value="1"/>
</dbReference>
<dbReference type="EMBL" id="JBHSEP010000003">
    <property type="protein sequence ID" value="MFC4597825.1"/>
    <property type="molecule type" value="Genomic_DNA"/>
</dbReference>
<evidence type="ECO:0000313" key="2">
    <source>
        <dbReference type="EMBL" id="MFC4597825.1"/>
    </source>
</evidence>
<dbReference type="PANTHER" id="PTHR42685">
    <property type="entry name" value="GERANYLGERANYL DIPHOSPHATE REDUCTASE"/>
    <property type="match status" value="1"/>
</dbReference>
<dbReference type="InterPro" id="IPR036188">
    <property type="entry name" value="FAD/NAD-bd_sf"/>
</dbReference>
<comment type="caution">
    <text evidence="2">The sequence shown here is derived from an EMBL/GenBank/DDBJ whole genome shotgun (WGS) entry which is preliminary data.</text>
</comment>
<dbReference type="GO" id="GO:0016491">
    <property type="term" value="F:oxidoreductase activity"/>
    <property type="evidence" value="ECO:0007669"/>
    <property type="project" value="UniProtKB-KW"/>
</dbReference>
<keyword evidence="2" id="KW-0560">Oxidoreductase</keyword>
<evidence type="ECO:0000259" key="1">
    <source>
        <dbReference type="Pfam" id="PF01494"/>
    </source>
</evidence>
<dbReference type="SUPFAM" id="SSF51905">
    <property type="entry name" value="FAD/NAD(P)-binding domain"/>
    <property type="match status" value="1"/>
</dbReference>
<dbReference type="InterPro" id="IPR002938">
    <property type="entry name" value="FAD-bd"/>
</dbReference>
<dbReference type="RefSeq" id="WP_378093434.1">
    <property type="nucleotide sequence ID" value="NZ_JBHSEP010000003.1"/>
</dbReference>
<feature type="domain" description="FAD-binding" evidence="1">
    <location>
        <begin position="5"/>
        <end position="223"/>
    </location>
</feature>
<name>A0ABV9F798_9BACL</name>
<reference evidence="3" key="1">
    <citation type="journal article" date="2019" name="Int. J. Syst. Evol. Microbiol.">
        <title>The Global Catalogue of Microorganisms (GCM) 10K type strain sequencing project: providing services to taxonomists for standard genome sequencing and annotation.</title>
        <authorList>
            <consortium name="The Broad Institute Genomics Platform"/>
            <consortium name="The Broad Institute Genome Sequencing Center for Infectious Disease"/>
            <person name="Wu L."/>
            <person name="Ma J."/>
        </authorList>
    </citation>
    <scope>NUCLEOTIDE SEQUENCE [LARGE SCALE GENOMIC DNA]</scope>
    <source>
        <strain evidence="3">CCUG 49571</strain>
    </source>
</reference>
<evidence type="ECO:0000313" key="3">
    <source>
        <dbReference type="Proteomes" id="UP001596028"/>
    </source>
</evidence>
<dbReference type="Pfam" id="PF01494">
    <property type="entry name" value="FAD_binding_3"/>
    <property type="match status" value="1"/>
</dbReference>
<sequence>MRTDFDVVVVGAGIAGSAVAHALARRGREVALFDRSRFPRHKACGEFLSPEALGTLRALGLDRTIAALRPAEITTVRLHADSGGVSLEIPLPGPALGLSRRALDAALQQAAHNEGASVYTGTTVAEVAEAEGGRLVALSAKDGGARLRARAVIAAWGRHPLTSPSAPGRTADAGKAYVGMKSHYATVDSDAAVDLYFFRDGYVGLAPIEDGRLNVAAIVTLSACRRYGPADALGSILDRAAERIPALGRRLQRAVPVPGTQAAAAPVPIRSRPIPWNGIPGVGDALAAIPPFCGDGMSMALRSAELCAPLADAYLRGDCTYRQWEKIYSQHIRRQFAGALRWGGWLERLLTRPALAAWLLRAGALLPGAAEQLVRATRWRN</sequence>
<accession>A0ABV9F798</accession>
<dbReference type="InterPro" id="IPR050407">
    <property type="entry name" value="Geranylgeranyl_reductase"/>
</dbReference>
<protein>
    <submittedName>
        <fullName evidence="2">NAD(P)/FAD-dependent oxidoreductase</fullName>
        <ecNumber evidence="2">1.-.-.-</ecNumber>
    </submittedName>
</protein>
<keyword evidence="3" id="KW-1185">Reference proteome</keyword>
<dbReference type="Proteomes" id="UP001596028">
    <property type="component" value="Unassembled WGS sequence"/>
</dbReference>